<protein>
    <recommendedName>
        <fullName evidence="4">Transmembrane protein</fullName>
    </recommendedName>
</protein>
<reference evidence="2 3" key="1">
    <citation type="journal article" date="2016" name="Nat. Commun.">
        <title>Ectomycorrhizal ecology is imprinted in the genome of the dominant symbiotic fungus Cenococcum geophilum.</title>
        <authorList>
            <consortium name="DOE Joint Genome Institute"/>
            <person name="Peter M."/>
            <person name="Kohler A."/>
            <person name="Ohm R.A."/>
            <person name="Kuo A."/>
            <person name="Krutzmann J."/>
            <person name="Morin E."/>
            <person name="Arend M."/>
            <person name="Barry K.W."/>
            <person name="Binder M."/>
            <person name="Choi C."/>
            <person name="Clum A."/>
            <person name="Copeland A."/>
            <person name="Grisel N."/>
            <person name="Haridas S."/>
            <person name="Kipfer T."/>
            <person name="LaButti K."/>
            <person name="Lindquist E."/>
            <person name="Lipzen A."/>
            <person name="Maire R."/>
            <person name="Meier B."/>
            <person name="Mihaltcheva S."/>
            <person name="Molinier V."/>
            <person name="Murat C."/>
            <person name="Poggeler S."/>
            <person name="Quandt C.A."/>
            <person name="Sperisen C."/>
            <person name="Tritt A."/>
            <person name="Tisserant E."/>
            <person name="Crous P.W."/>
            <person name="Henrissat B."/>
            <person name="Nehls U."/>
            <person name="Egli S."/>
            <person name="Spatafora J.W."/>
            <person name="Grigoriev I.V."/>
            <person name="Martin F.M."/>
        </authorList>
    </citation>
    <scope>NUCLEOTIDE SEQUENCE [LARGE SCALE GENOMIC DNA]</scope>
    <source>
        <strain evidence="2 3">CBS 207.34</strain>
    </source>
</reference>
<dbReference type="EMBL" id="KV749576">
    <property type="protein sequence ID" value="OCL08851.1"/>
    <property type="molecule type" value="Genomic_DNA"/>
</dbReference>
<sequence length="106" mass="11546">MAGPVNSPALPSLHVSLSFTPPAVVTDPELCITSGSWRITLPYQSAFLSFARLFGVLMFFFFLRIALRGRAGWLHEGLLVHFVIAPCACVPSIFIRTYAITSCLSG</sequence>
<proteinExistence type="predicted"/>
<gene>
    <name evidence="2" type="ORF">AOQ84DRAFT_32957</name>
</gene>
<accession>A0A8E2F1K2</accession>
<evidence type="ECO:0000313" key="3">
    <source>
        <dbReference type="Proteomes" id="UP000250140"/>
    </source>
</evidence>
<evidence type="ECO:0008006" key="4">
    <source>
        <dbReference type="Google" id="ProtNLM"/>
    </source>
</evidence>
<evidence type="ECO:0000313" key="2">
    <source>
        <dbReference type="EMBL" id="OCL08851.1"/>
    </source>
</evidence>
<feature type="transmembrane region" description="Helical" evidence="1">
    <location>
        <begin position="79"/>
        <end position="100"/>
    </location>
</feature>
<feature type="transmembrane region" description="Helical" evidence="1">
    <location>
        <begin position="46"/>
        <end position="67"/>
    </location>
</feature>
<evidence type="ECO:0000256" key="1">
    <source>
        <dbReference type="SAM" id="Phobius"/>
    </source>
</evidence>
<keyword evidence="1" id="KW-0812">Transmembrane</keyword>
<dbReference type="Proteomes" id="UP000250140">
    <property type="component" value="Unassembled WGS sequence"/>
</dbReference>
<dbReference type="AlphaFoldDB" id="A0A8E2F1K2"/>
<name>A0A8E2F1K2_9PEZI</name>
<keyword evidence="1" id="KW-0472">Membrane</keyword>
<organism evidence="2 3">
    <name type="scientific">Glonium stellatum</name>
    <dbReference type="NCBI Taxonomy" id="574774"/>
    <lineage>
        <taxon>Eukaryota</taxon>
        <taxon>Fungi</taxon>
        <taxon>Dikarya</taxon>
        <taxon>Ascomycota</taxon>
        <taxon>Pezizomycotina</taxon>
        <taxon>Dothideomycetes</taxon>
        <taxon>Pleosporomycetidae</taxon>
        <taxon>Gloniales</taxon>
        <taxon>Gloniaceae</taxon>
        <taxon>Glonium</taxon>
    </lineage>
</organism>
<keyword evidence="1" id="KW-1133">Transmembrane helix</keyword>
<keyword evidence="3" id="KW-1185">Reference proteome</keyword>